<dbReference type="PANTHER" id="PTHR30345">
    <property type="entry name" value="RIBOSE-5-PHOSPHATE ISOMERASE B"/>
    <property type="match status" value="1"/>
</dbReference>
<dbReference type="InterPro" id="IPR036569">
    <property type="entry name" value="RpiB_LacA_LacB_sf"/>
</dbReference>
<dbReference type="SUPFAM" id="SSF89623">
    <property type="entry name" value="Ribose/Galactose isomerase RpiB/AlsB"/>
    <property type="match status" value="1"/>
</dbReference>
<dbReference type="GO" id="GO:0019316">
    <property type="term" value="P:D-allose catabolic process"/>
    <property type="evidence" value="ECO:0007669"/>
    <property type="project" value="TreeGrafter"/>
</dbReference>
<evidence type="ECO:0000313" key="1">
    <source>
        <dbReference type="EMBL" id="GAH72280.1"/>
    </source>
</evidence>
<comment type="caution">
    <text evidence="1">The sequence shown here is derived from an EMBL/GenBank/DDBJ whole genome shotgun (WGS) entry which is preliminary data.</text>
</comment>
<dbReference type="EMBL" id="BARU01035196">
    <property type="protein sequence ID" value="GAH72280.1"/>
    <property type="molecule type" value="Genomic_DNA"/>
</dbReference>
<reference evidence="1" key="1">
    <citation type="journal article" date="2014" name="Front. Microbiol.">
        <title>High frequency of phylogenetically diverse reductive dehalogenase-homologous genes in deep subseafloor sedimentary metagenomes.</title>
        <authorList>
            <person name="Kawai M."/>
            <person name="Futagami T."/>
            <person name="Toyoda A."/>
            <person name="Takaki Y."/>
            <person name="Nishi S."/>
            <person name="Hori S."/>
            <person name="Arai W."/>
            <person name="Tsubouchi T."/>
            <person name="Morono Y."/>
            <person name="Uchiyama I."/>
            <person name="Ito T."/>
            <person name="Fujiyama A."/>
            <person name="Inagaki F."/>
            <person name="Takami H."/>
        </authorList>
    </citation>
    <scope>NUCLEOTIDE SEQUENCE</scope>
    <source>
        <strain evidence="1">Expedition CK06-06</strain>
    </source>
</reference>
<dbReference type="PANTHER" id="PTHR30345:SF0">
    <property type="entry name" value="DNA DAMAGE-REPAIR_TOLERATION PROTEIN DRT102"/>
    <property type="match status" value="1"/>
</dbReference>
<gene>
    <name evidence="1" type="ORF">S03H2_55130</name>
</gene>
<name>X1ISN9_9ZZZZ</name>
<dbReference type="Gene3D" id="3.40.1400.10">
    <property type="entry name" value="Sugar-phosphate isomerase, RpiB/LacA/LacB"/>
    <property type="match status" value="1"/>
</dbReference>
<sequence>MRIALGADHAGYRLKEEIKSFLKEKKIDHHDFGTYNADATDFTDWGIKVAEAVAKNEFKRGILVCGT</sequence>
<dbReference type="InterPro" id="IPR003500">
    <property type="entry name" value="RpiB_LacA_LacB"/>
</dbReference>
<feature type="non-terminal residue" evidence="1">
    <location>
        <position position="67"/>
    </location>
</feature>
<proteinExistence type="predicted"/>
<dbReference type="AlphaFoldDB" id="X1ISN9"/>
<dbReference type="GO" id="GO:0004751">
    <property type="term" value="F:ribose-5-phosphate isomerase activity"/>
    <property type="evidence" value="ECO:0007669"/>
    <property type="project" value="TreeGrafter"/>
</dbReference>
<accession>X1ISN9</accession>
<evidence type="ECO:0008006" key="2">
    <source>
        <dbReference type="Google" id="ProtNLM"/>
    </source>
</evidence>
<protein>
    <recommendedName>
        <fullName evidence="2">Ribose-5-phosphate isomerase B</fullName>
    </recommendedName>
</protein>
<dbReference type="Pfam" id="PF02502">
    <property type="entry name" value="LacAB_rpiB"/>
    <property type="match status" value="1"/>
</dbReference>
<organism evidence="1">
    <name type="scientific">marine sediment metagenome</name>
    <dbReference type="NCBI Taxonomy" id="412755"/>
    <lineage>
        <taxon>unclassified sequences</taxon>
        <taxon>metagenomes</taxon>
        <taxon>ecological metagenomes</taxon>
    </lineage>
</organism>
<dbReference type="GO" id="GO:0009052">
    <property type="term" value="P:pentose-phosphate shunt, non-oxidative branch"/>
    <property type="evidence" value="ECO:0007669"/>
    <property type="project" value="TreeGrafter"/>
</dbReference>